<protein>
    <recommendedName>
        <fullName evidence="2">Right handed beta helix domain-containing protein</fullName>
    </recommendedName>
</protein>
<dbReference type="Gene3D" id="2.160.20.10">
    <property type="entry name" value="Single-stranded right-handed beta-helix, Pectin lyase-like"/>
    <property type="match status" value="1"/>
</dbReference>
<dbReference type="Proteomes" id="UP001281761">
    <property type="component" value="Unassembled WGS sequence"/>
</dbReference>
<sequence length="1435" mass="156134">MLTNQTLDQEIIQEVSMSTPELQIIREKENIIKSKDDIIQVKDEDLRKKDELIAQLTRQLSELRDSFNTVLKEKDEFLRVMEDERKRLDASVATQTATIAELTKTIAENSTMEKTLTTQLNTVQAKLVGLETQITETGKKVGLIRDAQKARRAITVWDPSKYQIEDRIIISLVTTDKSCFSDEITQGVWKLSMKSTKIDSHAIGVIDSTKLEQMKTGSMRERKGPFVFWLNMGSVITDGKETAKGNKIPNVNAVVTLLLDMNKHTLVLIVDGQKQPHSFSNLPNKVRSTSDGILMKTSIQDERSVVENDFKPNFGLIDSGESQQHRSTTEMLVPVFLTFIWSSCQPNDLNILDKSITVSTNHCEQLNEMNLEGSVIIIDSTNGDDQTNCWLPENANGCQTIKYALEHLETQFEGEMHLKWDENFESVEMEEGDLTIGERQLEVVGDGKDKVNIVDKSTSVLFSITTGSLALSSVSLVPSTTSTIVEVSGKGSFELSDAILDGADQTDAVFTKPFFFAGEGALTFDSVKISSFVFQNAAPIHIVTNTGSIDLTLQSSNFTSITRTEGSGVVVEAFLMILSTITIDDCQFIDCHSLDEDFEGHDITDPLIQEPHATMRGGVVRIDGDENRPGTVEITNCRFERNSQAHGAGAGVYILDVTTATITSCHFEDLTVHGIGVKGAAMSLREISDAKVTSCTFARCRITPELYGGYAGGLSVIECKITAKDCLFTDCSSDHMIDVVFLENITTGSSVADFVIRDCHDKIGRGLFFVWSSDGLTLSNISFLDCGKYYAHWNALSFGASTRNVVSVDGLVCASEDTTYWQYGQIMMEPNWYSDSSQLSFSNCRFICNEPIFPDYLFEDTKKFLPGFFHQIQVATEAGLPTATDETMCANPSHPCQTIAYALKLCPLILVQSEYTQISVGEGEHEEDPLVIEKKKIKLTSTDVSKLALLKTKDSTGSLLTVKQNSILIVESFSIVLTLVDSGKATISSSGTLTLTSVTFVNPSSSPTISGHLVEIAEGSATISKCVFPACSLSQGTSVIQIQSGIHVDLKEQEVDLAHSELGTFINIVGTASIESSSFSNITSISSFITGSGSLTVLDSTFLSIKEKDSSSSSSHAIDIPVGDGQVLSIGAESKPVVFTSCSSRGEGGALHCTLSGDGILSISHTTFTDCSSLKDGGACFVDLSAITTGSFTTGDSVSFTNCQAKGTHIDGIFIVCSDISALILPLTESTLLAAVKPPFTANSVFTAEERGRLRGRETKEEGTEGPLLFYWHPYASGPIHLSSGGEDHVLCGLTELPCSSLSCALSNVKPQSPDTDTPEVVIDSTFYLTSPLLSTATKWILSGSTSNSFTFNTDGQISIQNGVSSSLTLDSLSIVFGTDSASRTTPILDVEKHRNAKFIASARVDHFWIVLNRHRGRDRYYCSSTPNILKPTTF</sequence>
<proteinExistence type="predicted"/>
<reference evidence="3 4" key="1">
    <citation type="journal article" date="2022" name="bioRxiv">
        <title>Genomics of Preaxostyla Flagellates Illuminates Evolutionary Transitions and the Path Towards Mitochondrial Loss.</title>
        <authorList>
            <person name="Novak L.V.F."/>
            <person name="Treitli S.C."/>
            <person name="Pyrih J."/>
            <person name="Halakuc P."/>
            <person name="Pipaliya S.V."/>
            <person name="Vacek V."/>
            <person name="Brzon O."/>
            <person name="Soukal P."/>
            <person name="Eme L."/>
            <person name="Dacks J.B."/>
            <person name="Karnkowska A."/>
            <person name="Elias M."/>
            <person name="Hampl V."/>
        </authorList>
    </citation>
    <scope>NUCLEOTIDE SEQUENCE [LARGE SCALE GENOMIC DNA]</scope>
    <source>
        <strain evidence="3">NAU3</strain>
        <tissue evidence="3">Gut</tissue>
    </source>
</reference>
<comment type="caution">
    <text evidence="3">The sequence shown here is derived from an EMBL/GenBank/DDBJ whole genome shotgun (WGS) entry which is preliminary data.</text>
</comment>
<dbReference type="InterPro" id="IPR006626">
    <property type="entry name" value="PbH1"/>
</dbReference>
<dbReference type="EMBL" id="JARBJD010000061">
    <property type="protein sequence ID" value="KAK2955968.1"/>
    <property type="molecule type" value="Genomic_DNA"/>
</dbReference>
<evidence type="ECO:0000313" key="4">
    <source>
        <dbReference type="Proteomes" id="UP001281761"/>
    </source>
</evidence>
<evidence type="ECO:0000259" key="2">
    <source>
        <dbReference type="Pfam" id="PF13229"/>
    </source>
</evidence>
<dbReference type="Pfam" id="PF13229">
    <property type="entry name" value="Beta_helix"/>
    <property type="match status" value="1"/>
</dbReference>
<name>A0ABQ9XWW1_9EUKA</name>
<accession>A0ABQ9XWW1</accession>
<keyword evidence="4" id="KW-1185">Reference proteome</keyword>
<dbReference type="SMART" id="SM00710">
    <property type="entry name" value="PbH1"/>
    <property type="match status" value="5"/>
</dbReference>
<gene>
    <name evidence="3" type="ORF">BLNAU_9128</name>
</gene>
<organism evidence="3 4">
    <name type="scientific">Blattamonas nauphoetae</name>
    <dbReference type="NCBI Taxonomy" id="2049346"/>
    <lineage>
        <taxon>Eukaryota</taxon>
        <taxon>Metamonada</taxon>
        <taxon>Preaxostyla</taxon>
        <taxon>Oxymonadida</taxon>
        <taxon>Blattamonas</taxon>
    </lineage>
</organism>
<dbReference type="InterPro" id="IPR011050">
    <property type="entry name" value="Pectin_lyase_fold/virulence"/>
</dbReference>
<feature type="domain" description="Right handed beta helix" evidence="2">
    <location>
        <begin position="621"/>
        <end position="782"/>
    </location>
</feature>
<dbReference type="InterPro" id="IPR012334">
    <property type="entry name" value="Pectin_lyas_fold"/>
</dbReference>
<evidence type="ECO:0000313" key="3">
    <source>
        <dbReference type="EMBL" id="KAK2955968.1"/>
    </source>
</evidence>
<feature type="coiled-coil region" evidence="1">
    <location>
        <begin position="46"/>
        <end position="73"/>
    </location>
</feature>
<dbReference type="InterPro" id="IPR039448">
    <property type="entry name" value="Beta_helix"/>
</dbReference>
<keyword evidence="1" id="KW-0175">Coiled coil</keyword>
<evidence type="ECO:0000256" key="1">
    <source>
        <dbReference type="SAM" id="Coils"/>
    </source>
</evidence>
<dbReference type="SUPFAM" id="SSF51126">
    <property type="entry name" value="Pectin lyase-like"/>
    <property type="match status" value="2"/>
</dbReference>